<dbReference type="SUPFAM" id="SSF46785">
    <property type="entry name" value="Winged helix' DNA-binding domain"/>
    <property type="match status" value="1"/>
</dbReference>
<keyword evidence="2" id="KW-0238">DNA-binding</keyword>
<proteinExistence type="predicted"/>
<name>A0AB39L3D7_9MICC</name>
<dbReference type="EMBL" id="CP163302">
    <property type="protein sequence ID" value="XDP44845.1"/>
    <property type="molecule type" value="Genomic_DNA"/>
</dbReference>
<dbReference type="AlphaFoldDB" id="A0AB39L3D7"/>
<dbReference type="PANTHER" id="PTHR43537:SF5">
    <property type="entry name" value="UXU OPERON TRANSCRIPTIONAL REGULATOR"/>
    <property type="match status" value="1"/>
</dbReference>
<dbReference type="PRINTS" id="PR00035">
    <property type="entry name" value="HTHGNTR"/>
</dbReference>
<reference evidence="5" key="1">
    <citation type="submission" date="2024-07" db="EMBL/GenBank/DDBJ databases">
        <authorList>
            <person name="fu j."/>
        </authorList>
    </citation>
    <scope>NUCLEOTIDE SEQUENCE</scope>
    <source>
        <strain evidence="5">P10A9</strain>
    </source>
</reference>
<protein>
    <submittedName>
        <fullName evidence="5">FadR/GntR family transcriptional regulator</fullName>
    </submittedName>
</protein>
<evidence type="ECO:0000256" key="3">
    <source>
        <dbReference type="ARBA" id="ARBA00023163"/>
    </source>
</evidence>
<evidence type="ECO:0000313" key="5">
    <source>
        <dbReference type="EMBL" id="XDP44845.1"/>
    </source>
</evidence>
<keyword evidence="1" id="KW-0805">Transcription regulation</keyword>
<dbReference type="Gene3D" id="1.10.10.10">
    <property type="entry name" value="Winged helix-like DNA-binding domain superfamily/Winged helix DNA-binding domain"/>
    <property type="match status" value="1"/>
</dbReference>
<dbReference type="SMART" id="SM00895">
    <property type="entry name" value="FCD"/>
    <property type="match status" value="1"/>
</dbReference>
<dbReference type="Gene3D" id="1.20.120.530">
    <property type="entry name" value="GntR ligand-binding domain-like"/>
    <property type="match status" value="1"/>
</dbReference>
<dbReference type="GO" id="GO:0003677">
    <property type="term" value="F:DNA binding"/>
    <property type="evidence" value="ECO:0007669"/>
    <property type="project" value="UniProtKB-KW"/>
</dbReference>
<organism evidence="5">
    <name type="scientific">Sinomonas puerhi</name>
    <dbReference type="NCBI Taxonomy" id="3238584"/>
    <lineage>
        <taxon>Bacteria</taxon>
        <taxon>Bacillati</taxon>
        <taxon>Actinomycetota</taxon>
        <taxon>Actinomycetes</taxon>
        <taxon>Micrococcales</taxon>
        <taxon>Micrococcaceae</taxon>
        <taxon>Sinomonas</taxon>
    </lineage>
</organism>
<dbReference type="Pfam" id="PF00392">
    <property type="entry name" value="GntR"/>
    <property type="match status" value="1"/>
</dbReference>
<dbReference type="KEGG" id="spue:AB5L97_16480"/>
<dbReference type="SUPFAM" id="SSF48008">
    <property type="entry name" value="GntR ligand-binding domain-like"/>
    <property type="match status" value="1"/>
</dbReference>
<evidence type="ECO:0000256" key="1">
    <source>
        <dbReference type="ARBA" id="ARBA00023015"/>
    </source>
</evidence>
<evidence type="ECO:0000259" key="4">
    <source>
        <dbReference type="PROSITE" id="PS50949"/>
    </source>
</evidence>
<keyword evidence="3" id="KW-0804">Transcription</keyword>
<feature type="domain" description="HTH gntR-type" evidence="4">
    <location>
        <begin position="16"/>
        <end position="84"/>
    </location>
</feature>
<dbReference type="PANTHER" id="PTHR43537">
    <property type="entry name" value="TRANSCRIPTIONAL REGULATOR, GNTR FAMILY"/>
    <property type="match status" value="1"/>
</dbReference>
<dbReference type="InterPro" id="IPR011711">
    <property type="entry name" value="GntR_C"/>
</dbReference>
<dbReference type="InterPro" id="IPR036390">
    <property type="entry name" value="WH_DNA-bd_sf"/>
</dbReference>
<dbReference type="PROSITE" id="PS50949">
    <property type="entry name" value="HTH_GNTR"/>
    <property type="match status" value="1"/>
</dbReference>
<dbReference type="InterPro" id="IPR008920">
    <property type="entry name" value="TF_FadR/GntR_C"/>
</dbReference>
<dbReference type="Pfam" id="PF07729">
    <property type="entry name" value="FCD"/>
    <property type="match status" value="1"/>
</dbReference>
<evidence type="ECO:0000256" key="2">
    <source>
        <dbReference type="ARBA" id="ARBA00023125"/>
    </source>
</evidence>
<accession>A0AB39L3D7</accession>
<dbReference type="InterPro" id="IPR000524">
    <property type="entry name" value="Tscrpt_reg_HTH_GntR"/>
</dbReference>
<sequence>MIRLSILVQPIEEVVTRDLSSLVESLIGEATAEVGTGRLRLPPERELGAALEVSRGALREQLLTLELLGFLNRTQGRGTYLESPDSGFLSMHLRLALQLGHFTAEQFEQAREMLELAIIEQAAITATRAQVSALRRHVDRMVSATSDGDAEEAIAADFDFHRTLFELVDNPVFNIVHDALRDVLRDVVADRRAKALASVETTEDFVTDKVHYEIVDALAANDVDAARAAMKRHFDVWRTMTAGPDIR</sequence>
<dbReference type="GO" id="GO:0003700">
    <property type="term" value="F:DNA-binding transcription factor activity"/>
    <property type="evidence" value="ECO:0007669"/>
    <property type="project" value="InterPro"/>
</dbReference>
<gene>
    <name evidence="5" type="ORF">AB5L97_16480</name>
</gene>
<dbReference type="InterPro" id="IPR036388">
    <property type="entry name" value="WH-like_DNA-bd_sf"/>
</dbReference>